<dbReference type="EMBL" id="JAPEVB010000001">
    <property type="protein sequence ID" value="KAJ4396916.1"/>
    <property type="molecule type" value="Genomic_DNA"/>
</dbReference>
<feature type="transmembrane region" description="Helical" evidence="2">
    <location>
        <begin position="43"/>
        <end position="63"/>
    </location>
</feature>
<dbReference type="Pfam" id="PF12273">
    <property type="entry name" value="RCR"/>
    <property type="match status" value="1"/>
</dbReference>
<keyword evidence="2" id="KW-0472">Membrane</keyword>
<evidence type="ECO:0000256" key="2">
    <source>
        <dbReference type="SAM" id="Phobius"/>
    </source>
</evidence>
<dbReference type="OrthoDB" id="3556830at2759"/>
<proteinExistence type="predicted"/>
<protein>
    <recommendedName>
        <fullName evidence="5">Chitin synthesis regulation, Congo red resistance, RCR protein</fullName>
    </recommendedName>
</protein>
<evidence type="ECO:0008006" key="5">
    <source>
        <dbReference type="Google" id="ProtNLM"/>
    </source>
</evidence>
<sequence length="176" mass="19656">MMIPQSHSLGELAARQTFRCPSGTYLNSYGNCVSSGWANYGRWVLAAIVIVFFIALFVIWSCISNRRRRRRGLQPMYGTGWVPGHAYNNQGQQPQYNQGGWFGGFGHKNHNQPPPPQYTPAPPQGQQYTGQTFDSNDGYYGHHQNDVPLQQPSGTYYPRGGEPVYEPPAGPPPPKN</sequence>
<dbReference type="InterPro" id="IPR020999">
    <property type="entry name" value="Chitin_synth_reg_RCR"/>
</dbReference>
<evidence type="ECO:0000256" key="1">
    <source>
        <dbReference type="SAM" id="MobiDB-lite"/>
    </source>
</evidence>
<dbReference type="GO" id="GO:0016192">
    <property type="term" value="P:vesicle-mediated transport"/>
    <property type="evidence" value="ECO:0007669"/>
    <property type="project" value="TreeGrafter"/>
</dbReference>
<comment type="caution">
    <text evidence="3">The sequence shown here is derived from an EMBL/GenBank/DDBJ whole genome shotgun (WGS) entry which is preliminary data.</text>
</comment>
<feature type="compositionally biased region" description="Pro residues" evidence="1">
    <location>
        <begin position="165"/>
        <end position="176"/>
    </location>
</feature>
<evidence type="ECO:0000313" key="4">
    <source>
        <dbReference type="Proteomes" id="UP001140453"/>
    </source>
</evidence>
<reference evidence="3" key="1">
    <citation type="submission" date="2022-10" db="EMBL/GenBank/DDBJ databases">
        <title>Tapping the CABI collections for fungal endophytes: first genome assemblies for Collariella, Neodidymelliopsis, Ascochyta clinopodiicola, Didymella pomorum, Didymosphaeria variabile, Neocosmospora piperis and Neocucurbitaria cava.</title>
        <authorList>
            <person name="Hill R."/>
        </authorList>
    </citation>
    <scope>NUCLEOTIDE SEQUENCE</scope>
    <source>
        <strain evidence="3">IMI 355082</strain>
    </source>
</reference>
<dbReference type="Proteomes" id="UP001140453">
    <property type="component" value="Unassembled WGS sequence"/>
</dbReference>
<name>A0A9W8Z2Y7_9PEZI</name>
<accession>A0A9W8Z2Y7</accession>
<keyword evidence="2" id="KW-1133">Transmembrane helix</keyword>
<evidence type="ECO:0000313" key="3">
    <source>
        <dbReference type="EMBL" id="KAJ4396916.1"/>
    </source>
</evidence>
<keyword evidence="4" id="KW-1185">Reference proteome</keyword>
<dbReference type="PANTHER" id="PTHR28187:SF1">
    <property type="entry name" value="PROTEIN RCR1-RELATED"/>
    <property type="match status" value="1"/>
</dbReference>
<gene>
    <name evidence="3" type="ORF">N0V93_001138</name>
</gene>
<organism evidence="3 4">
    <name type="scientific">Gnomoniopsis smithogilvyi</name>
    <dbReference type="NCBI Taxonomy" id="1191159"/>
    <lineage>
        <taxon>Eukaryota</taxon>
        <taxon>Fungi</taxon>
        <taxon>Dikarya</taxon>
        <taxon>Ascomycota</taxon>
        <taxon>Pezizomycotina</taxon>
        <taxon>Sordariomycetes</taxon>
        <taxon>Sordariomycetidae</taxon>
        <taxon>Diaporthales</taxon>
        <taxon>Gnomoniaceae</taxon>
        <taxon>Gnomoniopsis</taxon>
    </lineage>
</organism>
<feature type="compositionally biased region" description="Pro residues" evidence="1">
    <location>
        <begin position="112"/>
        <end position="123"/>
    </location>
</feature>
<keyword evidence="2" id="KW-0812">Transmembrane</keyword>
<dbReference type="AlphaFoldDB" id="A0A9W8Z2Y7"/>
<feature type="region of interest" description="Disordered" evidence="1">
    <location>
        <begin position="98"/>
        <end position="176"/>
    </location>
</feature>
<dbReference type="PANTHER" id="PTHR28187">
    <property type="entry name" value="PROTEIN RCR1-RELATED"/>
    <property type="match status" value="1"/>
</dbReference>